<name>A0ABS0KZL7_9BACT</name>
<comment type="caution">
    <text evidence="1">The sequence shown here is derived from an EMBL/GenBank/DDBJ whole genome shotgun (WGS) entry which is preliminary data.</text>
</comment>
<proteinExistence type="predicted"/>
<dbReference type="Proteomes" id="UP000601099">
    <property type="component" value="Unassembled WGS sequence"/>
</dbReference>
<reference evidence="1 2" key="1">
    <citation type="submission" date="2020-11" db="EMBL/GenBank/DDBJ databases">
        <title>Hymenobacter sp.</title>
        <authorList>
            <person name="Kim M.K."/>
        </authorList>
    </citation>
    <scope>NUCLEOTIDE SEQUENCE [LARGE SCALE GENOMIC DNA]</scope>
    <source>
        <strain evidence="1 2">BT594</strain>
    </source>
</reference>
<sequence>MTAVRKPQPVAQALPFLVQQVSTHPNGIRQVPGAAPIATTSAVMSIE</sequence>
<keyword evidence="2" id="KW-1185">Reference proteome</keyword>
<gene>
    <name evidence="1" type="ORF">I5L79_07130</name>
</gene>
<organism evidence="1 2">
    <name type="scientific">Hymenobacter guriensis</name>
    <dbReference type="NCBI Taxonomy" id="2793065"/>
    <lineage>
        <taxon>Bacteria</taxon>
        <taxon>Pseudomonadati</taxon>
        <taxon>Bacteroidota</taxon>
        <taxon>Cytophagia</taxon>
        <taxon>Cytophagales</taxon>
        <taxon>Hymenobacteraceae</taxon>
        <taxon>Hymenobacter</taxon>
    </lineage>
</organism>
<evidence type="ECO:0000313" key="2">
    <source>
        <dbReference type="Proteomes" id="UP000601099"/>
    </source>
</evidence>
<dbReference type="EMBL" id="JADWYK010000003">
    <property type="protein sequence ID" value="MBG8553312.1"/>
    <property type="molecule type" value="Genomic_DNA"/>
</dbReference>
<dbReference type="RefSeq" id="WP_196954333.1">
    <property type="nucleotide sequence ID" value="NZ_JADWYK010000003.1"/>
</dbReference>
<protein>
    <submittedName>
        <fullName evidence="1">Uncharacterized protein</fullName>
    </submittedName>
</protein>
<accession>A0ABS0KZL7</accession>
<evidence type="ECO:0000313" key="1">
    <source>
        <dbReference type="EMBL" id="MBG8553312.1"/>
    </source>
</evidence>